<evidence type="ECO:0000313" key="5">
    <source>
        <dbReference type="Proteomes" id="UP000051494"/>
    </source>
</evidence>
<dbReference type="STRING" id="437022.CC99x_01192"/>
<dbReference type="PATRIC" id="fig|1590042.3.peg.1206"/>
<dbReference type="AlphaFoldDB" id="A0A0Q9YQC5"/>
<reference evidence="4" key="2">
    <citation type="journal article" date="2016" name="Genome Announc.">
        <title>Draft Genome Sequences of Two Novel Amoeba-Resistant Intranuclear Bacteria, 'Candidatus Berkiella cookevillensis' and 'Candidatus Berkiella aquae'.</title>
        <authorList>
            <person name="Mehari Y.T."/>
            <person name="Arivett B.A."/>
            <person name="Farone A.L."/>
            <person name="Gunderson J.H."/>
            <person name="Farone M.B."/>
        </authorList>
    </citation>
    <scope>NUCLEOTIDE SEQUENCE</scope>
    <source>
        <strain evidence="4">CC99</strain>
    </source>
</reference>
<keyword evidence="5" id="KW-1185">Reference proteome</keyword>
<dbReference type="InterPro" id="IPR030395">
    <property type="entry name" value="GP_PDE_dom"/>
</dbReference>
<dbReference type="EMBL" id="LKHV02000001">
    <property type="protein sequence ID" value="MCS5709627.1"/>
    <property type="molecule type" value="Genomic_DNA"/>
</dbReference>
<dbReference type="EMBL" id="LKHV01000005">
    <property type="protein sequence ID" value="KRG18711.1"/>
    <property type="molecule type" value="Genomic_DNA"/>
</dbReference>
<evidence type="ECO:0000313" key="3">
    <source>
        <dbReference type="EMBL" id="KRG18711.1"/>
    </source>
</evidence>
<feature type="domain" description="GP-PDE" evidence="2">
    <location>
        <begin position="27"/>
        <end position="312"/>
    </location>
</feature>
<reference evidence="3" key="1">
    <citation type="submission" date="2015-09" db="EMBL/GenBank/DDBJ databases">
        <title>Draft Genome Sequences of Two Novel Amoeba-resistant Intranuclear Bacteria, Candidatus Berkiella cookevillensis and Candidatus Berkiella aquae.</title>
        <authorList>
            <person name="Mehari Y.T."/>
            <person name="Arivett B.A."/>
            <person name="Farone A.L."/>
            <person name="Gunderson J.H."/>
            <person name="Farone M.B."/>
        </authorList>
    </citation>
    <scope>NUCLEOTIDE SEQUENCE [LARGE SCALE GENOMIC DNA]</scope>
    <source>
        <strain evidence="3">CC99</strain>
    </source>
</reference>
<dbReference type="RefSeq" id="WP_057624302.1">
    <property type="nucleotide sequence ID" value="NZ_LKHV02000001.1"/>
</dbReference>
<dbReference type="PROSITE" id="PS51704">
    <property type="entry name" value="GP_PDE"/>
    <property type="match status" value="1"/>
</dbReference>
<protein>
    <submittedName>
        <fullName evidence="3">Cytoplasmic glycerophosphodiester phosphodiesterase</fullName>
    </submittedName>
</protein>
<organism evidence="3">
    <name type="scientific">Candidatus Berkiella cookevillensis</name>
    <dbReference type="NCBI Taxonomy" id="437022"/>
    <lineage>
        <taxon>Bacteria</taxon>
        <taxon>Pseudomonadati</taxon>
        <taxon>Pseudomonadota</taxon>
        <taxon>Gammaproteobacteria</taxon>
        <taxon>Candidatus Berkiellales</taxon>
        <taxon>Candidatus Berkiellaceae</taxon>
        <taxon>Candidatus Berkiella</taxon>
    </lineage>
</organism>
<feature type="signal peptide" evidence="1">
    <location>
        <begin position="1"/>
        <end position="25"/>
    </location>
</feature>
<dbReference type="GO" id="GO:0008081">
    <property type="term" value="F:phosphoric diester hydrolase activity"/>
    <property type="evidence" value="ECO:0007669"/>
    <property type="project" value="InterPro"/>
</dbReference>
<accession>A0A0Q9YQC5</accession>
<dbReference type="Proteomes" id="UP000051494">
    <property type="component" value="Unassembled WGS sequence"/>
</dbReference>
<dbReference type="GO" id="GO:0006629">
    <property type="term" value="P:lipid metabolic process"/>
    <property type="evidence" value="ECO:0007669"/>
    <property type="project" value="InterPro"/>
</dbReference>
<dbReference type="Gene3D" id="3.20.20.190">
    <property type="entry name" value="Phosphatidylinositol (PI) phosphodiesterase"/>
    <property type="match status" value="1"/>
</dbReference>
<dbReference type="Pfam" id="PF03009">
    <property type="entry name" value="GDPD"/>
    <property type="match status" value="1"/>
</dbReference>
<reference evidence="4" key="3">
    <citation type="submission" date="2021-06" db="EMBL/GenBank/DDBJ databases">
        <title>Genomic Description and Analysis of Intracellular Bacteria, Candidatus Berkiella cookevillensis and Candidatus Berkiella aquae.</title>
        <authorList>
            <person name="Kidane D.T."/>
            <person name="Mehari Y.T."/>
            <person name="Rice F.C."/>
            <person name="Arivett B.A."/>
            <person name="Farone A.L."/>
            <person name="Berk S.G."/>
            <person name="Farone M.B."/>
        </authorList>
    </citation>
    <scope>NUCLEOTIDE SEQUENCE</scope>
    <source>
        <strain evidence="4">CC99</strain>
    </source>
</reference>
<dbReference type="PANTHER" id="PTHR46211">
    <property type="entry name" value="GLYCEROPHOSPHORYL DIESTER PHOSPHODIESTERASE"/>
    <property type="match status" value="1"/>
</dbReference>
<comment type="caution">
    <text evidence="3">The sequence shown here is derived from an EMBL/GenBank/DDBJ whole genome shotgun (WGS) entry which is preliminary data.</text>
</comment>
<keyword evidence="1" id="KW-0732">Signal</keyword>
<name>A0A0Q9YQC5_9GAMM</name>
<sequence>MRYSFSNLITSLVFSILTAVPLNSAAVDNYAHRGGAGLSPENTLEGIEKSLRLKIDVIDMDIGITQDNVIVLYHDTVLNPDITRNTKQEWLSQPGPALKHLSYRELQQYDVGKINPQSLYANELPAQQSANKPIPIPTLQQAIQLIQTSSKPVRLQIEIKTDPDPSKQSATPEQIVPTLITLLRKKGIEKNVEIHSFDWRNLILLQKLAPEITTSYLSADEILDHSNYVRWHAGNDIKALQQSYPALIKQLGGKIWCPHYQELTPDLLKEAHQLNLKVNVWTVDSPDDMLHMVEMGVDGIITNRPDLLAKLLSSNNKASS</sequence>
<dbReference type="InterPro" id="IPR017946">
    <property type="entry name" value="PLC-like_Pdiesterase_TIM-brl"/>
</dbReference>
<feature type="chain" id="PRO_5043129761" evidence="1">
    <location>
        <begin position="26"/>
        <end position="320"/>
    </location>
</feature>
<dbReference type="OrthoDB" id="9795622at2"/>
<evidence type="ECO:0000313" key="4">
    <source>
        <dbReference type="EMBL" id="MCS5709627.1"/>
    </source>
</evidence>
<gene>
    <name evidence="3" type="ORF">CC99x_01192</name>
    <name evidence="4" type="ORF">CC99x_012045</name>
</gene>
<dbReference type="PANTHER" id="PTHR46211:SF14">
    <property type="entry name" value="GLYCEROPHOSPHODIESTER PHOSPHODIESTERASE"/>
    <property type="match status" value="1"/>
</dbReference>
<evidence type="ECO:0000259" key="2">
    <source>
        <dbReference type="PROSITE" id="PS51704"/>
    </source>
</evidence>
<evidence type="ECO:0000256" key="1">
    <source>
        <dbReference type="SAM" id="SignalP"/>
    </source>
</evidence>
<dbReference type="SUPFAM" id="SSF51695">
    <property type="entry name" value="PLC-like phosphodiesterases"/>
    <property type="match status" value="1"/>
</dbReference>
<proteinExistence type="predicted"/>